<organism evidence="1 2">
    <name type="scientific">Paxillus involutus ATCC 200175</name>
    <dbReference type="NCBI Taxonomy" id="664439"/>
    <lineage>
        <taxon>Eukaryota</taxon>
        <taxon>Fungi</taxon>
        <taxon>Dikarya</taxon>
        <taxon>Basidiomycota</taxon>
        <taxon>Agaricomycotina</taxon>
        <taxon>Agaricomycetes</taxon>
        <taxon>Agaricomycetidae</taxon>
        <taxon>Boletales</taxon>
        <taxon>Paxilineae</taxon>
        <taxon>Paxillaceae</taxon>
        <taxon>Paxillus</taxon>
    </lineage>
</organism>
<dbReference type="EMBL" id="KN819426">
    <property type="protein sequence ID" value="KIJ09912.1"/>
    <property type="molecule type" value="Genomic_DNA"/>
</dbReference>
<dbReference type="Proteomes" id="UP000053647">
    <property type="component" value="Unassembled WGS sequence"/>
</dbReference>
<sequence length="442" mass="49485">MMEAAPAKGGRNLLNLKARNEAIELTRLKGLVAPPDARPQWAHFALALLATHRKPSPAVDERTRINPFLQTWETTTRKTPSTLKRILKVAKKYNVKLATGDLSTEAKRQLPIWFHIGATNELNKLNNHFYAPCLRDNHGVITVDHLMKFTSLHATHQKWASCTCDDCVNARNNLSCAKPFKCFQLAANLLKCLPPQWNPGNTLQYPTMTTTTDERREALHKREKILFDPSATTSPPIENAFSVFSSIGSYPPEPAHRGPPPPDRTHKEVIAITCGEYRIDDDGDIVAGGGARLTNENEQDLSLKVEEHLATRNSGEILVITKLVKCTPKHHTLNLIAKTEQLVKDLTIDLQKWDHIGWLEHEDAEIMKPLVAALRERSAPTYLARWSSSTSKTDKEAATTLAKQGIIKDHADKADMTIKPEFNFNGLRIAHGTQCLFYKGIL</sequence>
<gene>
    <name evidence="1" type="ORF">PAXINDRAFT_17028</name>
</gene>
<evidence type="ECO:0000313" key="1">
    <source>
        <dbReference type="EMBL" id="KIJ09912.1"/>
    </source>
</evidence>
<protein>
    <submittedName>
        <fullName evidence="1">Uncharacterized protein</fullName>
    </submittedName>
</protein>
<dbReference type="HOGENOM" id="CLU_716807_0_0_1"/>
<reference evidence="1 2" key="1">
    <citation type="submission" date="2014-06" db="EMBL/GenBank/DDBJ databases">
        <authorList>
            <consortium name="DOE Joint Genome Institute"/>
            <person name="Kuo A."/>
            <person name="Kohler A."/>
            <person name="Nagy L.G."/>
            <person name="Floudas D."/>
            <person name="Copeland A."/>
            <person name="Barry K.W."/>
            <person name="Cichocki N."/>
            <person name="Veneault-Fourrey C."/>
            <person name="LaButti K."/>
            <person name="Lindquist E.A."/>
            <person name="Lipzen A."/>
            <person name="Lundell T."/>
            <person name="Morin E."/>
            <person name="Murat C."/>
            <person name="Sun H."/>
            <person name="Tunlid A."/>
            <person name="Henrissat B."/>
            <person name="Grigoriev I.V."/>
            <person name="Hibbett D.S."/>
            <person name="Martin F."/>
            <person name="Nordberg H.P."/>
            <person name="Cantor M.N."/>
            <person name="Hua S.X."/>
        </authorList>
    </citation>
    <scope>NUCLEOTIDE SEQUENCE [LARGE SCALE GENOMIC DNA]</scope>
    <source>
        <strain evidence="1 2">ATCC 200175</strain>
    </source>
</reference>
<keyword evidence="2" id="KW-1185">Reference proteome</keyword>
<reference evidence="2" key="2">
    <citation type="submission" date="2015-01" db="EMBL/GenBank/DDBJ databases">
        <title>Evolutionary Origins and Diversification of the Mycorrhizal Mutualists.</title>
        <authorList>
            <consortium name="DOE Joint Genome Institute"/>
            <consortium name="Mycorrhizal Genomics Consortium"/>
            <person name="Kohler A."/>
            <person name="Kuo A."/>
            <person name="Nagy L.G."/>
            <person name="Floudas D."/>
            <person name="Copeland A."/>
            <person name="Barry K.W."/>
            <person name="Cichocki N."/>
            <person name="Veneault-Fourrey C."/>
            <person name="LaButti K."/>
            <person name="Lindquist E.A."/>
            <person name="Lipzen A."/>
            <person name="Lundell T."/>
            <person name="Morin E."/>
            <person name="Murat C."/>
            <person name="Riley R."/>
            <person name="Ohm R."/>
            <person name="Sun H."/>
            <person name="Tunlid A."/>
            <person name="Henrissat B."/>
            <person name="Grigoriev I.V."/>
            <person name="Hibbett D.S."/>
            <person name="Martin F."/>
        </authorList>
    </citation>
    <scope>NUCLEOTIDE SEQUENCE [LARGE SCALE GENOMIC DNA]</scope>
    <source>
        <strain evidence="2">ATCC 200175</strain>
    </source>
</reference>
<name>A0A0C9TQ53_PAXIN</name>
<dbReference type="OrthoDB" id="2674982at2759"/>
<proteinExistence type="predicted"/>
<accession>A0A0C9TQ53</accession>
<dbReference type="AlphaFoldDB" id="A0A0C9TQ53"/>
<evidence type="ECO:0000313" key="2">
    <source>
        <dbReference type="Proteomes" id="UP000053647"/>
    </source>
</evidence>